<gene>
    <name evidence="1" type="primary">mhqR</name>
    <name evidence="1" type="ORF">CM83_14171</name>
    <name evidence="2" type="ORF">g.95010</name>
</gene>
<dbReference type="AlphaFoldDB" id="A0A0A9XKX0"/>
<dbReference type="EMBL" id="GDHC01021309">
    <property type="protein sequence ID" value="JAP97319.1"/>
    <property type="molecule type" value="Transcribed_RNA"/>
</dbReference>
<name>A0A0A9XKX0_LYGHE</name>
<reference evidence="1" key="1">
    <citation type="journal article" date="2014" name="PLoS ONE">
        <title>Transcriptome-Based Identification of ABC Transporters in the Western Tarnished Plant Bug Lygus hesperus.</title>
        <authorList>
            <person name="Hull J.J."/>
            <person name="Chaney K."/>
            <person name="Geib S.M."/>
            <person name="Fabrick J.A."/>
            <person name="Brent C.S."/>
            <person name="Walsh D."/>
            <person name="Lavine L.C."/>
        </authorList>
    </citation>
    <scope>NUCLEOTIDE SEQUENCE</scope>
</reference>
<accession>A0A0A9XKX0</accession>
<protein>
    <submittedName>
        <fullName evidence="1">HTH-type transcriptional regulator mhqR</fullName>
    </submittedName>
</protein>
<reference evidence="1" key="2">
    <citation type="submission" date="2014-07" db="EMBL/GenBank/DDBJ databases">
        <authorList>
            <person name="Hull J."/>
        </authorList>
    </citation>
    <scope>NUCLEOTIDE SEQUENCE</scope>
</reference>
<reference evidence="2" key="3">
    <citation type="journal article" date="2016" name="Gigascience">
        <title>De novo construction of an expanded transcriptome assembly for the western tarnished plant bug, Lygus hesperus.</title>
        <authorList>
            <person name="Tassone E.E."/>
            <person name="Geib S.M."/>
            <person name="Hall B."/>
            <person name="Fabrick J.A."/>
            <person name="Brent C.S."/>
            <person name="Hull J.J."/>
        </authorList>
    </citation>
    <scope>NUCLEOTIDE SEQUENCE</scope>
</reference>
<proteinExistence type="predicted"/>
<organism evidence="1">
    <name type="scientific">Lygus hesperus</name>
    <name type="common">Western plant bug</name>
    <dbReference type="NCBI Taxonomy" id="30085"/>
    <lineage>
        <taxon>Eukaryota</taxon>
        <taxon>Metazoa</taxon>
        <taxon>Ecdysozoa</taxon>
        <taxon>Arthropoda</taxon>
        <taxon>Hexapoda</taxon>
        <taxon>Insecta</taxon>
        <taxon>Pterygota</taxon>
        <taxon>Neoptera</taxon>
        <taxon>Paraneoptera</taxon>
        <taxon>Hemiptera</taxon>
        <taxon>Heteroptera</taxon>
        <taxon>Panheteroptera</taxon>
        <taxon>Cimicomorpha</taxon>
        <taxon>Miridae</taxon>
        <taxon>Mirini</taxon>
        <taxon>Lygus</taxon>
    </lineage>
</organism>
<evidence type="ECO:0000313" key="2">
    <source>
        <dbReference type="EMBL" id="JAP97319.1"/>
    </source>
</evidence>
<sequence>MLVAATAQDRCVAVLDVTHDGPHEVPHILINDANFIPVVCTVNSEPDVSACVRVRKRVVANVKHLHKRQPELCVGGVIDDVNGVNKANVFFCRLLVVPTPTVIAPS</sequence>
<evidence type="ECO:0000313" key="1">
    <source>
        <dbReference type="EMBL" id="JAG17760.1"/>
    </source>
</evidence>
<dbReference type="EMBL" id="GBHO01025844">
    <property type="protein sequence ID" value="JAG17760.1"/>
    <property type="molecule type" value="Transcribed_RNA"/>
</dbReference>